<name>A0A8X7BB02_TRICX</name>
<protein>
    <submittedName>
        <fullName evidence="1">Uncharacterized protein</fullName>
    </submittedName>
</protein>
<accession>A0A8X7BB02</accession>
<dbReference type="Gene3D" id="3.30.420.10">
    <property type="entry name" value="Ribonuclease H-like superfamily/Ribonuclease H"/>
    <property type="match status" value="1"/>
</dbReference>
<reference evidence="1" key="1">
    <citation type="submission" date="2020-08" db="EMBL/GenBank/DDBJ databases">
        <title>Multicomponent nature underlies the extraordinary mechanical properties of spider dragline silk.</title>
        <authorList>
            <person name="Kono N."/>
            <person name="Nakamura H."/>
            <person name="Mori M."/>
            <person name="Yoshida Y."/>
            <person name="Ohtoshi R."/>
            <person name="Malay A.D."/>
            <person name="Moran D.A.P."/>
            <person name="Tomita M."/>
            <person name="Numata K."/>
            <person name="Arakawa K."/>
        </authorList>
    </citation>
    <scope>NUCLEOTIDE SEQUENCE</scope>
</reference>
<dbReference type="EMBL" id="BMAU01021369">
    <property type="protein sequence ID" value="GFY24304.1"/>
    <property type="molecule type" value="Genomic_DNA"/>
</dbReference>
<sequence length="81" mass="9560">MRMGFQTSESSETRHRNRDWVTNLLLPVIDPSAMFLQKIFHQNNDMGHTSRVVRDWLEELGKGFQILFWFANSPHQKIPCS</sequence>
<comment type="caution">
    <text evidence="1">The sequence shown here is derived from an EMBL/GenBank/DDBJ whole genome shotgun (WGS) entry which is preliminary data.</text>
</comment>
<evidence type="ECO:0000313" key="2">
    <source>
        <dbReference type="Proteomes" id="UP000887159"/>
    </source>
</evidence>
<gene>
    <name evidence="1" type="ORF">TNCV_1013531</name>
</gene>
<dbReference type="AlphaFoldDB" id="A0A8X7BB02"/>
<organism evidence="1 2">
    <name type="scientific">Trichonephila clavipes</name>
    <name type="common">Golden silk orbweaver</name>
    <name type="synonym">Nephila clavipes</name>
    <dbReference type="NCBI Taxonomy" id="2585209"/>
    <lineage>
        <taxon>Eukaryota</taxon>
        <taxon>Metazoa</taxon>
        <taxon>Ecdysozoa</taxon>
        <taxon>Arthropoda</taxon>
        <taxon>Chelicerata</taxon>
        <taxon>Arachnida</taxon>
        <taxon>Araneae</taxon>
        <taxon>Araneomorphae</taxon>
        <taxon>Entelegynae</taxon>
        <taxon>Araneoidea</taxon>
        <taxon>Nephilidae</taxon>
        <taxon>Trichonephila</taxon>
    </lineage>
</organism>
<dbReference type="Proteomes" id="UP000887159">
    <property type="component" value="Unassembled WGS sequence"/>
</dbReference>
<dbReference type="InterPro" id="IPR036397">
    <property type="entry name" value="RNaseH_sf"/>
</dbReference>
<proteinExistence type="predicted"/>
<dbReference type="GO" id="GO:0003676">
    <property type="term" value="F:nucleic acid binding"/>
    <property type="evidence" value="ECO:0007669"/>
    <property type="project" value="InterPro"/>
</dbReference>
<evidence type="ECO:0000313" key="1">
    <source>
        <dbReference type="EMBL" id="GFY24304.1"/>
    </source>
</evidence>
<keyword evidence="2" id="KW-1185">Reference proteome</keyword>